<dbReference type="EMBL" id="SRLO01000525">
    <property type="protein sequence ID" value="TNN53147.1"/>
    <property type="molecule type" value="Genomic_DNA"/>
</dbReference>
<proteinExistence type="predicted"/>
<gene>
    <name evidence="1" type="ORF">EYF80_036666</name>
</gene>
<reference evidence="1 2" key="1">
    <citation type="submission" date="2019-03" db="EMBL/GenBank/DDBJ databases">
        <title>First draft genome of Liparis tanakae, snailfish: a comprehensive survey of snailfish specific genes.</title>
        <authorList>
            <person name="Kim W."/>
            <person name="Song I."/>
            <person name="Jeong J.-H."/>
            <person name="Kim D."/>
            <person name="Kim S."/>
            <person name="Ryu S."/>
            <person name="Song J.Y."/>
            <person name="Lee S.K."/>
        </authorList>
    </citation>
    <scope>NUCLEOTIDE SEQUENCE [LARGE SCALE GENOMIC DNA]</scope>
    <source>
        <tissue evidence="1">Muscle</tissue>
    </source>
</reference>
<evidence type="ECO:0000313" key="2">
    <source>
        <dbReference type="Proteomes" id="UP000314294"/>
    </source>
</evidence>
<evidence type="ECO:0000313" key="1">
    <source>
        <dbReference type="EMBL" id="TNN53147.1"/>
    </source>
</evidence>
<organism evidence="1 2">
    <name type="scientific">Liparis tanakae</name>
    <name type="common">Tanaka's snailfish</name>
    <dbReference type="NCBI Taxonomy" id="230148"/>
    <lineage>
        <taxon>Eukaryota</taxon>
        <taxon>Metazoa</taxon>
        <taxon>Chordata</taxon>
        <taxon>Craniata</taxon>
        <taxon>Vertebrata</taxon>
        <taxon>Euteleostomi</taxon>
        <taxon>Actinopterygii</taxon>
        <taxon>Neopterygii</taxon>
        <taxon>Teleostei</taxon>
        <taxon>Neoteleostei</taxon>
        <taxon>Acanthomorphata</taxon>
        <taxon>Eupercaria</taxon>
        <taxon>Perciformes</taxon>
        <taxon>Cottioidei</taxon>
        <taxon>Cottales</taxon>
        <taxon>Liparidae</taxon>
        <taxon>Liparis</taxon>
    </lineage>
</organism>
<protein>
    <submittedName>
        <fullName evidence="1">Uncharacterized protein</fullName>
    </submittedName>
</protein>
<name>A0A4Z2GHX0_9TELE</name>
<comment type="caution">
    <text evidence="1">The sequence shown here is derived from an EMBL/GenBank/DDBJ whole genome shotgun (WGS) entry which is preliminary data.</text>
</comment>
<keyword evidence="2" id="KW-1185">Reference proteome</keyword>
<sequence length="140" mass="15669">MKYIKLTRLLIGWKDTRWPPRNVTGSFCFESGRLIFKCRLTSCSGNRAEDLNLKVLLEDRAMLRSSSSSVGLTWSGEGLWLLGCSEFGAETFRDATSSWVFFFLDEESSSRAMLASFSLMAASRASCLNRGQSDMLLAII</sequence>
<dbReference type="AlphaFoldDB" id="A0A4Z2GHX0"/>
<accession>A0A4Z2GHX0</accession>
<dbReference type="Proteomes" id="UP000314294">
    <property type="component" value="Unassembled WGS sequence"/>
</dbReference>